<evidence type="ECO:0000313" key="2">
    <source>
        <dbReference type="EMBL" id="MCK7612482.1"/>
    </source>
</evidence>
<evidence type="ECO:0000256" key="1">
    <source>
        <dbReference type="SAM" id="SignalP"/>
    </source>
</evidence>
<dbReference type="SUPFAM" id="SSF53850">
    <property type="entry name" value="Periplasmic binding protein-like II"/>
    <property type="match status" value="1"/>
</dbReference>
<dbReference type="EMBL" id="JALNMJ010000005">
    <property type="protein sequence ID" value="MCK7612482.1"/>
    <property type="molecule type" value="Genomic_DNA"/>
</dbReference>
<evidence type="ECO:0000313" key="3">
    <source>
        <dbReference type="Proteomes" id="UP001431221"/>
    </source>
</evidence>
<name>A0ABT0GST2_9HYPH</name>
<gene>
    <name evidence="2" type="ORF">M0H32_09950</name>
</gene>
<protein>
    <recommendedName>
        <fullName evidence="4">ABC-type amino acid transport substrate-binding protein</fullName>
    </recommendedName>
</protein>
<dbReference type="Proteomes" id="UP001431221">
    <property type="component" value="Unassembled WGS sequence"/>
</dbReference>
<reference evidence="2" key="1">
    <citation type="submission" date="2022-04" db="EMBL/GenBank/DDBJ databases">
        <title>Roseibium sp. CAU 1639 isolated from mud.</title>
        <authorList>
            <person name="Kim W."/>
        </authorList>
    </citation>
    <scope>NUCLEOTIDE SEQUENCE</scope>
    <source>
        <strain evidence="2">CAU 1639</strain>
    </source>
</reference>
<dbReference type="RefSeq" id="WP_248153453.1">
    <property type="nucleotide sequence ID" value="NZ_JALNMJ010000005.1"/>
</dbReference>
<keyword evidence="3" id="KW-1185">Reference proteome</keyword>
<proteinExistence type="predicted"/>
<accession>A0ABT0GST2</accession>
<sequence length="267" mass="29676">MNGTVRHAFLLLSAVWLASPLNGPAAFAADDITLYLNQLPHRLMQGSGKQYDLFLEEILADSPMKISLEPAPLTRSKTSFLGDEKSCLFPTNLRAMRVSDDVANRLVTSEQVDIVSLRLYTAGKASPDARIADFEPERVGYIRGSGAIHALGKNADRFVPIESEEQLIRMVELGRIDAFVGHHPDTALALDQLNMPDALHVSPLNFMNLRFPVTFICHDNAVGHRFLNAVNPRILDMRLNGRLREILGPHAEFRLSEEPKDPGPFTE</sequence>
<comment type="caution">
    <text evidence="2">The sequence shown here is derived from an EMBL/GenBank/DDBJ whole genome shotgun (WGS) entry which is preliminary data.</text>
</comment>
<feature type="chain" id="PRO_5046427705" description="ABC-type amino acid transport substrate-binding protein" evidence="1">
    <location>
        <begin position="29"/>
        <end position="267"/>
    </location>
</feature>
<feature type="signal peptide" evidence="1">
    <location>
        <begin position="1"/>
        <end position="28"/>
    </location>
</feature>
<organism evidence="2 3">
    <name type="scientific">Roseibium sediminicola</name>
    <dbReference type="NCBI Taxonomy" id="2933272"/>
    <lineage>
        <taxon>Bacteria</taxon>
        <taxon>Pseudomonadati</taxon>
        <taxon>Pseudomonadota</taxon>
        <taxon>Alphaproteobacteria</taxon>
        <taxon>Hyphomicrobiales</taxon>
        <taxon>Stappiaceae</taxon>
        <taxon>Roseibium</taxon>
    </lineage>
</organism>
<keyword evidence="1" id="KW-0732">Signal</keyword>
<dbReference type="Gene3D" id="3.40.190.10">
    <property type="entry name" value="Periplasmic binding protein-like II"/>
    <property type="match status" value="1"/>
</dbReference>
<evidence type="ECO:0008006" key="4">
    <source>
        <dbReference type="Google" id="ProtNLM"/>
    </source>
</evidence>